<feature type="signal peptide" evidence="1">
    <location>
        <begin position="1"/>
        <end position="23"/>
    </location>
</feature>
<gene>
    <name evidence="2" type="ORF">HNQ39_003952</name>
</gene>
<evidence type="ECO:0000313" key="3">
    <source>
        <dbReference type="Proteomes" id="UP000520814"/>
    </source>
</evidence>
<dbReference type="RefSeq" id="WP_184200584.1">
    <property type="nucleotide sequence ID" value="NZ_JACHGW010000004.1"/>
</dbReference>
<organism evidence="2 3">
    <name type="scientific">Armatimonas rosea</name>
    <dbReference type="NCBI Taxonomy" id="685828"/>
    <lineage>
        <taxon>Bacteria</taxon>
        <taxon>Bacillati</taxon>
        <taxon>Armatimonadota</taxon>
        <taxon>Armatimonadia</taxon>
        <taxon>Armatimonadales</taxon>
        <taxon>Armatimonadaceae</taxon>
        <taxon>Armatimonas</taxon>
    </lineage>
</organism>
<proteinExistence type="predicted"/>
<evidence type="ECO:0000256" key="1">
    <source>
        <dbReference type="SAM" id="SignalP"/>
    </source>
</evidence>
<dbReference type="EMBL" id="JACHGW010000004">
    <property type="protein sequence ID" value="MBB6052131.1"/>
    <property type="molecule type" value="Genomic_DNA"/>
</dbReference>
<accession>A0A7W9SSY8</accession>
<protein>
    <submittedName>
        <fullName evidence="2">Uncharacterized protein</fullName>
    </submittedName>
</protein>
<comment type="caution">
    <text evidence="2">The sequence shown here is derived from an EMBL/GenBank/DDBJ whole genome shotgun (WGS) entry which is preliminary data.</text>
</comment>
<name>A0A7W9SSY8_ARMRO</name>
<reference evidence="2 3" key="1">
    <citation type="submission" date="2020-08" db="EMBL/GenBank/DDBJ databases">
        <title>Genomic Encyclopedia of Type Strains, Phase IV (KMG-IV): sequencing the most valuable type-strain genomes for metagenomic binning, comparative biology and taxonomic classification.</title>
        <authorList>
            <person name="Goeker M."/>
        </authorList>
    </citation>
    <scope>NUCLEOTIDE SEQUENCE [LARGE SCALE GENOMIC DNA]</scope>
    <source>
        <strain evidence="2 3">DSM 23562</strain>
    </source>
</reference>
<dbReference type="Proteomes" id="UP000520814">
    <property type="component" value="Unassembled WGS sequence"/>
</dbReference>
<sequence>MRKRFLVLLAVTALVLRCNYSLKQEPEHLKPEDIIGVWQGSYFGGNETFTFKGDGTLVQEFTRDGKSLYKSSSHWMIFTGQGDGMDGVEVSEGVYWSCEGKYPQVSATFEKYQPLTIHYMNRGYFDDKKILMIREDDLSNGYFLSKEGQPTL</sequence>
<evidence type="ECO:0000313" key="2">
    <source>
        <dbReference type="EMBL" id="MBB6052131.1"/>
    </source>
</evidence>
<keyword evidence="1" id="KW-0732">Signal</keyword>
<feature type="chain" id="PRO_5031368674" evidence="1">
    <location>
        <begin position="24"/>
        <end position="152"/>
    </location>
</feature>
<dbReference type="AlphaFoldDB" id="A0A7W9SSY8"/>
<keyword evidence="3" id="KW-1185">Reference proteome</keyword>